<evidence type="ECO:0000313" key="1">
    <source>
        <dbReference type="EMBL" id="MBP0492625.1"/>
    </source>
</evidence>
<organism evidence="1 2">
    <name type="scientific">Roseomonas indoligenes</name>
    <dbReference type="NCBI Taxonomy" id="2820811"/>
    <lineage>
        <taxon>Bacteria</taxon>
        <taxon>Pseudomonadati</taxon>
        <taxon>Pseudomonadota</taxon>
        <taxon>Alphaproteobacteria</taxon>
        <taxon>Acetobacterales</taxon>
        <taxon>Roseomonadaceae</taxon>
        <taxon>Roseomonas</taxon>
    </lineage>
</organism>
<sequence>MEARRALAQFVREHPALWDLLHPGYDWMRQRVRDARIRWLFSDRMAGTDEAGQTLLARAMERGGPLGVGKVGGLEGEATGFYLGPRRQGESYPKRLRAQLFLNVGLFPVDDASIDRFCAALVEAASQLDVMGVMGYPGEPEVLLHHATQARLISLKAMDPWYFDDPWSRHLAGRRVTVVSPFARTIERQYARRAEIWPGRAVLPEFSLRTVLMPLSPGLAPPAEPDWEARLARVTEAVEAEPYDVLLVGAGGLSILLAAHAKRMGRIGFHMGGPTQVLFGIRGRRWDKEPFFQAAMTPAWVRPSGEEAPPASQQIERGCYW</sequence>
<dbReference type="Proteomes" id="UP000677537">
    <property type="component" value="Unassembled WGS sequence"/>
</dbReference>
<comment type="caution">
    <text evidence="1">The sequence shown here is derived from an EMBL/GenBank/DDBJ whole genome shotgun (WGS) entry which is preliminary data.</text>
</comment>
<keyword evidence="2" id="KW-1185">Reference proteome</keyword>
<protein>
    <submittedName>
        <fullName evidence="1">Uncharacterized protein</fullName>
    </submittedName>
</protein>
<accession>A0A940S560</accession>
<dbReference type="AlphaFoldDB" id="A0A940S560"/>
<reference evidence="1" key="1">
    <citation type="submission" date="2021-03" db="EMBL/GenBank/DDBJ databases">
        <authorList>
            <person name="So Y."/>
        </authorList>
    </citation>
    <scope>NUCLEOTIDE SEQUENCE</scope>
    <source>
        <strain evidence="1">SG15</strain>
    </source>
</reference>
<gene>
    <name evidence="1" type="ORF">J5Y10_07525</name>
</gene>
<evidence type="ECO:0000313" key="2">
    <source>
        <dbReference type="Proteomes" id="UP000677537"/>
    </source>
</evidence>
<dbReference type="RefSeq" id="WP_209372348.1">
    <property type="nucleotide sequence ID" value="NZ_JAGIZA010000004.1"/>
</dbReference>
<proteinExistence type="predicted"/>
<dbReference type="EMBL" id="JAGIZA010000004">
    <property type="protein sequence ID" value="MBP0492625.1"/>
    <property type="molecule type" value="Genomic_DNA"/>
</dbReference>
<name>A0A940S560_9PROT</name>